<dbReference type="InterPro" id="IPR036942">
    <property type="entry name" value="Beta-barrel_TonB_sf"/>
</dbReference>
<sequence length="1232" mass="130858">MSELRAVTRRALRLVLPILLLPLILLPPANAQIAGQGAIAGTVTDPTGAVIPGATIAATENSTGVTTTRKSTGNGYYVMSPLHPGVYTVVVTAPGFQSFKQQNVTVDALNTVGLNPKLTVGSTSDTVTVSTAPPALQTQNATLGAVMENSTYSELPLQITSGGPRDPTSFASLMPGVNSGGRSGIFNGAGSGNSNEMYIEGVPQTTVDSQGDNRKLNQNLSVDAVDQFQVQTSGSSAQYQGLGVENYSIKQGSNTFHGGANFFIRNTAFDTWGYTQPWTKIVLPNGTTGYPTSKTPEHQNELSLSLGGPILHNKLFFFANYDRFHFRGTTNPTYQTIPTPAAQGGDFTAYAAANPGYNIYDPTTVASCTAANGGVTCAKQFMGMKNGLPTANVIPSSEISTISQAMQKYMPPVANSSLTNNYLAGRVTGLDVWGFTGRLDYTLNSKQQISLISTSGVKNIPPYDYGANSVLPFPYTNGTLVTESTTTDIIKHTYIVSPHAVNQLRYGLTRFWAPVKNATEGGSVTASSLGIGNLPVGLASTTFPGASFSGGVDGPSGFSAPTGYHEAVNTYTLGDEFQWVHGHHSFTFGGTYQWLQFNQSVSDSASKPVSFTYKNTTTAGYNSKGQIIPTSGFSYASFLLGAVDSTSLYIQNFSTLGARYKAFSPYVQDDYKVTKNLTLNLGLRWDLYTPFTEAENRWSGFSPTLINPATNSPGAMFYMGKGNGTCNCTTTVNTWYKNLGPRVGAVYQVSPRDVVRGAFAIMYTHSGGVGGSSGGNYNGTGQTGLTVSAPFADSGQGGQPAFYLNSALGNTGIPAYSTALNPTATANTGNYLVNGVGTTPSGVSYADPYLSGRAPYTESWNFGIQHLLTNDLTLSVDYAANQAHFLVAGLRGYYNNQMAPQYQVLGSLLKQLPGSVDSTTHKTYLQEAQAIIPGIALPYANYGGSTATIGQMLKPFPQYSGVTDTWGDVGNSNYNALQISLAQRTWHGLSYTLNYTFAKTIDDIAGSRSGYAIPNNVIDGGHGTVEANRIDRTVSSNNIPNNLRIFGVYSLPFGSGRQFGANNFWVRAFAGGWKLSFIFTKISGGPLSISGTSCQTPGSCYPSYNTAHSGPVRINGGYGKGVTATTFGNVKYIDSSAFIATPGNGGYNFGNVDRSAPYNLYDTGNYNLDAGVRREFPIYERVNFVFQADALNATNHTQFGGLGTSLSSGSFGTLSKQNNGSRDWQFAGKLNF</sequence>
<dbReference type="GO" id="GO:0030246">
    <property type="term" value="F:carbohydrate binding"/>
    <property type="evidence" value="ECO:0007669"/>
    <property type="project" value="InterPro"/>
</dbReference>
<dbReference type="GO" id="GO:0009279">
    <property type="term" value="C:cell outer membrane"/>
    <property type="evidence" value="ECO:0007669"/>
    <property type="project" value="UniProtKB-SubCell"/>
</dbReference>
<dbReference type="Proteomes" id="UP000648801">
    <property type="component" value="Unassembled WGS sequence"/>
</dbReference>
<accession>A0A916W5M2</accession>
<organism evidence="9 10">
    <name type="scientific">Edaphobacter acidisoli</name>
    <dbReference type="NCBI Taxonomy" id="2040573"/>
    <lineage>
        <taxon>Bacteria</taxon>
        <taxon>Pseudomonadati</taxon>
        <taxon>Acidobacteriota</taxon>
        <taxon>Terriglobia</taxon>
        <taxon>Terriglobales</taxon>
        <taxon>Acidobacteriaceae</taxon>
        <taxon>Edaphobacter</taxon>
    </lineage>
</organism>
<evidence type="ECO:0000256" key="2">
    <source>
        <dbReference type="ARBA" id="ARBA00022448"/>
    </source>
</evidence>
<keyword evidence="5" id="KW-0472">Membrane</keyword>
<dbReference type="Pfam" id="PF13620">
    <property type="entry name" value="CarboxypepD_reg"/>
    <property type="match status" value="1"/>
</dbReference>
<proteinExistence type="predicted"/>
<dbReference type="AlphaFoldDB" id="A0A916W5M2"/>
<keyword evidence="6" id="KW-0998">Cell outer membrane</keyword>
<dbReference type="PANTHER" id="PTHR30069">
    <property type="entry name" value="TONB-DEPENDENT OUTER MEMBRANE RECEPTOR"/>
    <property type="match status" value="1"/>
</dbReference>
<reference evidence="9" key="2">
    <citation type="submission" date="2020-09" db="EMBL/GenBank/DDBJ databases">
        <authorList>
            <person name="Sun Q."/>
            <person name="Zhou Y."/>
        </authorList>
    </citation>
    <scope>NUCLEOTIDE SEQUENCE</scope>
    <source>
        <strain evidence="9">CGMCC 1.15447</strain>
    </source>
</reference>
<feature type="domain" description="TonB-dependent transporter Oar-like beta-barrel" evidence="8">
    <location>
        <begin position="249"/>
        <end position="1225"/>
    </location>
</feature>
<evidence type="ECO:0000313" key="9">
    <source>
        <dbReference type="EMBL" id="GGA67660.1"/>
    </source>
</evidence>
<evidence type="ECO:0000259" key="8">
    <source>
        <dbReference type="Pfam" id="PF25183"/>
    </source>
</evidence>
<dbReference type="GO" id="GO:0015344">
    <property type="term" value="F:siderophore uptake transmembrane transporter activity"/>
    <property type="evidence" value="ECO:0007669"/>
    <property type="project" value="TreeGrafter"/>
</dbReference>
<evidence type="ECO:0000256" key="6">
    <source>
        <dbReference type="ARBA" id="ARBA00023237"/>
    </source>
</evidence>
<evidence type="ECO:0000256" key="3">
    <source>
        <dbReference type="ARBA" id="ARBA00022452"/>
    </source>
</evidence>
<dbReference type="PANTHER" id="PTHR30069:SF46">
    <property type="entry name" value="OAR PROTEIN"/>
    <property type="match status" value="1"/>
</dbReference>
<dbReference type="InterPro" id="IPR039426">
    <property type="entry name" value="TonB-dep_rcpt-like"/>
</dbReference>
<protein>
    <recommendedName>
        <fullName evidence="8">TonB-dependent transporter Oar-like beta-barrel domain-containing protein</fullName>
    </recommendedName>
</protein>
<comment type="caution">
    <text evidence="9">The sequence shown here is derived from an EMBL/GenBank/DDBJ whole genome shotgun (WGS) entry which is preliminary data.</text>
</comment>
<comment type="subcellular location">
    <subcellularLocation>
        <location evidence="1">Cell outer membrane</location>
        <topology evidence="1">Multi-pass membrane protein</topology>
    </subcellularLocation>
</comment>
<feature type="chain" id="PRO_5037249268" description="TonB-dependent transporter Oar-like beta-barrel domain-containing protein" evidence="7">
    <location>
        <begin position="32"/>
        <end position="1232"/>
    </location>
</feature>
<dbReference type="Pfam" id="PF25183">
    <property type="entry name" value="OMP_b-brl_4"/>
    <property type="match status" value="1"/>
</dbReference>
<evidence type="ECO:0000256" key="7">
    <source>
        <dbReference type="SAM" id="SignalP"/>
    </source>
</evidence>
<dbReference type="Gene3D" id="2.40.170.20">
    <property type="entry name" value="TonB-dependent receptor, beta-barrel domain"/>
    <property type="match status" value="1"/>
</dbReference>
<feature type="signal peptide" evidence="7">
    <location>
        <begin position="1"/>
        <end position="31"/>
    </location>
</feature>
<keyword evidence="3" id="KW-1134">Transmembrane beta strand</keyword>
<evidence type="ECO:0000313" key="10">
    <source>
        <dbReference type="Proteomes" id="UP000648801"/>
    </source>
</evidence>
<keyword evidence="2" id="KW-0813">Transport</keyword>
<name>A0A916W5M2_9BACT</name>
<dbReference type="GO" id="GO:0044718">
    <property type="term" value="P:siderophore transmembrane transport"/>
    <property type="evidence" value="ECO:0007669"/>
    <property type="project" value="TreeGrafter"/>
</dbReference>
<dbReference type="SUPFAM" id="SSF56935">
    <property type="entry name" value="Porins"/>
    <property type="match status" value="1"/>
</dbReference>
<dbReference type="InterPro" id="IPR057601">
    <property type="entry name" value="Oar-like_b-barrel"/>
</dbReference>
<reference evidence="9" key="1">
    <citation type="journal article" date="2014" name="Int. J. Syst. Evol. Microbiol.">
        <title>Complete genome sequence of Corynebacterium casei LMG S-19264T (=DSM 44701T), isolated from a smear-ripened cheese.</title>
        <authorList>
            <consortium name="US DOE Joint Genome Institute (JGI-PGF)"/>
            <person name="Walter F."/>
            <person name="Albersmeier A."/>
            <person name="Kalinowski J."/>
            <person name="Ruckert C."/>
        </authorList>
    </citation>
    <scope>NUCLEOTIDE SEQUENCE</scope>
    <source>
        <strain evidence="9">CGMCC 1.15447</strain>
    </source>
</reference>
<keyword evidence="4" id="KW-0812">Transmembrane</keyword>
<dbReference type="EMBL" id="BMJB01000001">
    <property type="protein sequence ID" value="GGA67660.1"/>
    <property type="molecule type" value="Genomic_DNA"/>
</dbReference>
<evidence type="ECO:0000256" key="1">
    <source>
        <dbReference type="ARBA" id="ARBA00004571"/>
    </source>
</evidence>
<dbReference type="SUPFAM" id="SSF49452">
    <property type="entry name" value="Starch-binding domain-like"/>
    <property type="match status" value="1"/>
</dbReference>
<gene>
    <name evidence="9" type="ORF">GCM10011507_19010</name>
</gene>
<dbReference type="Gene3D" id="2.60.40.1120">
    <property type="entry name" value="Carboxypeptidase-like, regulatory domain"/>
    <property type="match status" value="1"/>
</dbReference>
<evidence type="ECO:0000256" key="5">
    <source>
        <dbReference type="ARBA" id="ARBA00023136"/>
    </source>
</evidence>
<keyword evidence="10" id="KW-1185">Reference proteome</keyword>
<keyword evidence="7" id="KW-0732">Signal</keyword>
<dbReference type="InterPro" id="IPR013784">
    <property type="entry name" value="Carb-bd-like_fold"/>
</dbReference>
<dbReference type="RefSeq" id="WP_188759070.1">
    <property type="nucleotide sequence ID" value="NZ_BMJB01000001.1"/>
</dbReference>
<evidence type="ECO:0000256" key="4">
    <source>
        <dbReference type="ARBA" id="ARBA00022692"/>
    </source>
</evidence>